<feature type="transmembrane region" description="Helical" evidence="7">
    <location>
        <begin position="172"/>
        <end position="190"/>
    </location>
</feature>
<dbReference type="InterPro" id="IPR011527">
    <property type="entry name" value="ABC1_TM_dom"/>
</dbReference>
<feature type="transmembrane region" description="Helical" evidence="7">
    <location>
        <begin position="143"/>
        <end position="166"/>
    </location>
</feature>
<dbReference type="InterPro" id="IPR039421">
    <property type="entry name" value="Type_1_exporter"/>
</dbReference>
<dbReference type="Proteomes" id="UP001596524">
    <property type="component" value="Unassembled WGS sequence"/>
</dbReference>
<feature type="transmembrane region" description="Helical" evidence="7">
    <location>
        <begin position="20"/>
        <end position="51"/>
    </location>
</feature>
<evidence type="ECO:0000259" key="9">
    <source>
        <dbReference type="PROSITE" id="PS50929"/>
    </source>
</evidence>
<dbReference type="PROSITE" id="PS50929">
    <property type="entry name" value="ABC_TM1F"/>
    <property type="match status" value="1"/>
</dbReference>
<dbReference type="Gene3D" id="3.40.50.300">
    <property type="entry name" value="P-loop containing nucleotide triphosphate hydrolases"/>
    <property type="match status" value="1"/>
</dbReference>
<dbReference type="RefSeq" id="WP_255888378.1">
    <property type="nucleotide sequence ID" value="NZ_JAFMZM010000001.1"/>
</dbReference>
<protein>
    <submittedName>
        <fullName evidence="10">ABC transporter ATP-binding protein</fullName>
    </submittedName>
</protein>
<dbReference type="PROSITE" id="PS50893">
    <property type="entry name" value="ABC_TRANSPORTER_2"/>
    <property type="match status" value="1"/>
</dbReference>
<gene>
    <name evidence="10" type="ORF">ACFQO6_12575</name>
</gene>
<evidence type="ECO:0000256" key="5">
    <source>
        <dbReference type="ARBA" id="ARBA00022989"/>
    </source>
</evidence>
<organism evidence="10 11">
    <name type="scientific">Nocardioides astragali</name>
    <dbReference type="NCBI Taxonomy" id="1776736"/>
    <lineage>
        <taxon>Bacteria</taxon>
        <taxon>Bacillati</taxon>
        <taxon>Actinomycetota</taxon>
        <taxon>Actinomycetes</taxon>
        <taxon>Propionibacteriales</taxon>
        <taxon>Nocardioidaceae</taxon>
        <taxon>Nocardioides</taxon>
    </lineage>
</organism>
<dbReference type="SMART" id="SM00382">
    <property type="entry name" value="AAA"/>
    <property type="match status" value="1"/>
</dbReference>
<name>A0ABW2N503_9ACTN</name>
<feature type="domain" description="ABC transporter" evidence="8">
    <location>
        <begin position="353"/>
        <end position="589"/>
    </location>
</feature>
<dbReference type="EMBL" id="JBHTCH010000014">
    <property type="protein sequence ID" value="MFC7361107.1"/>
    <property type="molecule type" value="Genomic_DNA"/>
</dbReference>
<dbReference type="InterPro" id="IPR003593">
    <property type="entry name" value="AAA+_ATPase"/>
</dbReference>
<evidence type="ECO:0000256" key="4">
    <source>
        <dbReference type="ARBA" id="ARBA00022840"/>
    </source>
</evidence>
<sequence>MLDLVRRALRLFDQRTRRRFSLAIGGSILISVTEVLATLLVIPLMQLITQIPSGTLDRLRDVLGNPGDDALAIILATAVGLGFLGKSVLALAIRWWTIGFVSRRMVDASADLMRYYLHAPYSLHVQRGSADLLRRVNESVSNVFGLILVPAVAIVTDAVTVAGMTLALLLTAPAPTVLAVLIFGLGGFLTQRYTKRATMRASWAITDASLVAMRYALQSFGGIKEIKLRNEQDVFVEGYAAAKMDSAMQNRIITFLSDFPKYAAESLFVIGIGAMTAVLFSQQSSGDALGILALFAVAGFRVMPGTVRLVASMNTVRSGEPSLDLIEGDLQAMRSAPPPRAVRSDPMPLRDELRIESVSFRYDGAATDVLSDCSLRVPAGSSLALVGGSGAGKSTLVDLLLGLQTPTAGRITADGEDTVARRAAWQAGLAVVPQDVFLLDGSLRDNISFSPEGGEVDDDQMRRVVKHAQLDELVAELPDGLDTHVGERGTRLSGGQRQRVGIARALFRNPQMLVLDEATSALDNETEHRISATVRELHGDVTLVIVAHRLSTVRHCDQIALLSAGRVAATGTFEELRNDNAEFARLVQLGTL</sequence>
<dbReference type="Pfam" id="PF00664">
    <property type="entry name" value="ABC_membrane"/>
    <property type="match status" value="1"/>
</dbReference>
<evidence type="ECO:0000256" key="3">
    <source>
        <dbReference type="ARBA" id="ARBA00022741"/>
    </source>
</evidence>
<dbReference type="InterPro" id="IPR036640">
    <property type="entry name" value="ABC1_TM_sf"/>
</dbReference>
<keyword evidence="11" id="KW-1185">Reference proteome</keyword>
<keyword evidence="3" id="KW-0547">Nucleotide-binding</keyword>
<evidence type="ECO:0000256" key="2">
    <source>
        <dbReference type="ARBA" id="ARBA00022692"/>
    </source>
</evidence>
<evidence type="ECO:0000259" key="8">
    <source>
        <dbReference type="PROSITE" id="PS50893"/>
    </source>
</evidence>
<evidence type="ECO:0000256" key="1">
    <source>
        <dbReference type="ARBA" id="ARBA00004651"/>
    </source>
</evidence>
<keyword evidence="2 7" id="KW-0812">Transmembrane</keyword>
<feature type="transmembrane region" description="Helical" evidence="7">
    <location>
        <begin position="71"/>
        <end position="96"/>
    </location>
</feature>
<keyword evidence="6 7" id="KW-0472">Membrane</keyword>
<dbReference type="InterPro" id="IPR017871">
    <property type="entry name" value="ABC_transporter-like_CS"/>
</dbReference>
<proteinExistence type="predicted"/>
<evidence type="ECO:0000313" key="11">
    <source>
        <dbReference type="Proteomes" id="UP001596524"/>
    </source>
</evidence>
<keyword evidence="5 7" id="KW-1133">Transmembrane helix</keyword>
<dbReference type="PROSITE" id="PS00211">
    <property type="entry name" value="ABC_TRANSPORTER_1"/>
    <property type="match status" value="1"/>
</dbReference>
<dbReference type="SUPFAM" id="SSF90123">
    <property type="entry name" value="ABC transporter transmembrane region"/>
    <property type="match status" value="1"/>
</dbReference>
<dbReference type="PANTHER" id="PTHR24221">
    <property type="entry name" value="ATP-BINDING CASSETTE SUB-FAMILY B"/>
    <property type="match status" value="1"/>
</dbReference>
<dbReference type="SUPFAM" id="SSF52540">
    <property type="entry name" value="P-loop containing nucleoside triphosphate hydrolases"/>
    <property type="match status" value="1"/>
</dbReference>
<dbReference type="GO" id="GO:0005524">
    <property type="term" value="F:ATP binding"/>
    <property type="evidence" value="ECO:0007669"/>
    <property type="project" value="UniProtKB-KW"/>
</dbReference>
<evidence type="ECO:0000256" key="7">
    <source>
        <dbReference type="SAM" id="Phobius"/>
    </source>
</evidence>
<dbReference type="Gene3D" id="1.20.1560.10">
    <property type="entry name" value="ABC transporter type 1, transmembrane domain"/>
    <property type="match status" value="1"/>
</dbReference>
<evidence type="ECO:0000313" key="10">
    <source>
        <dbReference type="EMBL" id="MFC7361107.1"/>
    </source>
</evidence>
<comment type="caution">
    <text evidence="10">The sequence shown here is derived from an EMBL/GenBank/DDBJ whole genome shotgun (WGS) entry which is preliminary data.</text>
</comment>
<evidence type="ECO:0000256" key="6">
    <source>
        <dbReference type="ARBA" id="ARBA00023136"/>
    </source>
</evidence>
<dbReference type="PANTHER" id="PTHR24221:SF654">
    <property type="entry name" value="ATP-BINDING CASSETTE SUB-FAMILY B MEMBER 6"/>
    <property type="match status" value="1"/>
</dbReference>
<feature type="domain" description="ABC transmembrane type-1" evidence="9">
    <location>
        <begin position="22"/>
        <end position="318"/>
    </location>
</feature>
<dbReference type="InterPro" id="IPR003439">
    <property type="entry name" value="ABC_transporter-like_ATP-bd"/>
</dbReference>
<dbReference type="InterPro" id="IPR027417">
    <property type="entry name" value="P-loop_NTPase"/>
</dbReference>
<reference evidence="11" key="1">
    <citation type="journal article" date="2019" name="Int. J. Syst. Evol. Microbiol.">
        <title>The Global Catalogue of Microorganisms (GCM) 10K type strain sequencing project: providing services to taxonomists for standard genome sequencing and annotation.</title>
        <authorList>
            <consortium name="The Broad Institute Genomics Platform"/>
            <consortium name="The Broad Institute Genome Sequencing Center for Infectious Disease"/>
            <person name="Wu L."/>
            <person name="Ma J."/>
        </authorList>
    </citation>
    <scope>NUCLEOTIDE SEQUENCE [LARGE SCALE GENOMIC DNA]</scope>
    <source>
        <strain evidence="11">FCH27</strain>
    </source>
</reference>
<accession>A0ABW2N503</accession>
<dbReference type="Pfam" id="PF00005">
    <property type="entry name" value="ABC_tran"/>
    <property type="match status" value="1"/>
</dbReference>
<keyword evidence="4 10" id="KW-0067">ATP-binding</keyword>
<comment type="subcellular location">
    <subcellularLocation>
        <location evidence="1">Cell membrane</location>
        <topology evidence="1">Multi-pass membrane protein</topology>
    </subcellularLocation>
</comment>
<feature type="transmembrane region" description="Helical" evidence="7">
    <location>
        <begin position="288"/>
        <end position="311"/>
    </location>
</feature>
<feature type="transmembrane region" description="Helical" evidence="7">
    <location>
        <begin position="262"/>
        <end position="282"/>
    </location>
</feature>